<dbReference type="Proteomes" id="UP000095401">
    <property type="component" value="Chromosome"/>
</dbReference>
<gene>
    <name evidence="3" type="ORF">BI364_08605</name>
</gene>
<reference evidence="4" key="1">
    <citation type="submission" date="2016-09" db="EMBL/GenBank/DDBJ databases">
        <title>Acidihalobacter prosperus F5.</title>
        <authorList>
            <person name="Khaleque H.N."/>
            <person name="Ramsay J.P."/>
            <person name="Kaksonen A.H."/>
            <person name="Boxall N.J."/>
            <person name="Watkin E.L.J."/>
        </authorList>
    </citation>
    <scope>NUCLEOTIDE SEQUENCE [LARGE SCALE GENOMIC DNA]</scope>
    <source>
        <strain evidence="4">F5</strain>
    </source>
</reference>
<keyword evidence="1" id="KW-0472">Membrane</keyword>
<dbReference type="AlphaFoldDB" id="A0A1D8INH2"/>
<dbReference type="EMBL" id="CP017415">
    <property type="protein sequence ID" value="AOU98012.1"/>
    <property type="molecule type" value="Genomic_DNA"/>
</dbReference>
<accession>A0A1D8INH2</accession>
<proteinExistence type="predicted"/>
<keyword evidence="4" id="KW-1185">Reference proteome</keyword>
<evidence type="ECO:0000313" key="4">
    <source>
        <dbReference type="Proteomes" id="UP000095401"/>
    </source>
</evidence>
<evidence type="ECO:0000313" key="3">
    <source>
        <dbReference type="EMBL" id="AOU98012.1"/>
    </source>
</evidence>
<keyword evidence="1" id="KW-1133">Transmembrane helix</keyword>
<evidence type="ECO:0000256" key="1">
    <source>
        <dbReference type="SAM" id="Phobius"/>
    </source>
</evidence>
<dbReference type="InterPro" id="IPR021309">
    <property type="entry name" value="YgaP-like_TM"/>
</dbReference>
<dbReference type="KEGG" id="aprs:BI364_08605"/>
<sequence>MNPNVGKLDRGLRILIGLLLISQVFVGLHTPWGWLGVIPLATGLVGWCGLYTVLGIRTCPLNKKT</sequence>
<name>A0A1D8INH2_9GAMM</name>
<feature type="transmembrane region" description="Helical" evidence="1">
    <location>
        <begin position="12"/>
        <end position="28"/>
    </location>
</feature>
<keyword evidence="1" id="KW-0812">Transmembrane</keyword>
<evidence type="ECO:0000259" key="2">
    <source>
        <dbReference type="Pfam" id="PF11127"/>
    </source>
</evidence>
<dbReference type="Pfam" id="PF11127">
    <property type="entry name" value="YgaP-like_TM"/>
    <property type="match status" value="1"/>
</dbReference>
<organism evidence="3 4">
    <name type="scientific">Acidihalobacter yilgarnensis</name>
    <dbReference type="NCBI Taxonomy" id="2819280"/>
    <lineage>
        <taxon>Bacteria</taxon>
        <taxon>Pseudomonadati</taxon>
        <taxon>Pseudomonadota</taxon>
        <taxon>Gammaproteobacteria</taxon>
        <taxon>Chromatiales</taxon>
        <taxon>Ectothiorhodospiraceae</taxon>
        <taxon>Acidihalobacter</taxon>
    </lineage>
</organism>
<feature type="transmembrane region" description="Helical" evidence="1">
    <location>
        <begin position="34"/>
        <end position="54"/>
    </location>
</feature>
<protein>
    <recommendedName>
        <fullName evidence="2">Inner membrane protein YgaP-like transmembrane domain-containing protein</fullName>
    </recommendedName>
</protein>
<dbReference type="RefSeq" id="WP_070078388.1">
    <property type="nucleotide sequence ID" value="NZ_CP017415.1"/>
</dbReference>
<feature type="domain" description="Inner membrane protein YgaP-like transmembrane" evidence="2">
    <location>
        <begin position="1"/>
        <end position="61"/>
    </location>
</feature>